<accession>A0A0W0F6F9</accession>
<proteinExistence type="predicted"/>
<organism evidence="1 2">
    <name type="scientific">Moniliophthora roreri</name>
    <name type="common">Frosty pod rot fungus</name>
    <name type="synonym">Monilia roreri</name>
    <dbReference type="NCBI Taxonomy" id="221103"/>
    <lineage>
        <taxon>Eukaryota</taxon>
        <taxon>Fungi</taxon>
        <taxon>Dikarya</taxon>
        <taxon>Basidiomycota</taxon>
        <taxon>Agaricomycotina</taxon>
        <taxon>Agaricomycetes</taxon>
        <taxon>Agaricomycetidae</taxon>
        <taxon>Agaricales</taxon>
        <taxon>Marasmiineae</taxon>
        <taxon>Marasmiaceae</taxon>
        <taxon>Moniliophthora</taxon>
    </lineage>
</organism>
<evidence type="ECO:0000313" key="1">
    <source>
        <dbReference type="EMBL" id="KTB31893.1"/>
    </source>
</evidence>
<dbReference type="Proteomes" id="UP000054988">
    <property type="component" value="Unassembled WGS sequence"/>
</dbReference>
<name>A0A0W0F6F9_MONRR</name>
<protein>
    <submittedName>
        <fullName evidence="1">Uncharacterized protein</fullName>
    </submittedName>
</protein>
<reference evidence="1 2" key="1">
    <citation type="submission" date="2015-12" db="EMBL/GenBank/DDBJ databases">
        <title>Draft genome sequence of Moniliophthora roreri, the causal agent of frosty pod rot of cacao.</title>
        <authorList>
            <person name="Aime M.C."/>
            <person name="Diaz-Valderrama J.R."/>
            <person name="Kijpornyongpan T."/>
            <person name="Phillips-Mora W."/>
        </authorList>
    </citation>
    <scope>NUCLEOTIDE SEQUENCE [LARGE SCALE GENOMIC DNA]</scope>
    <source>
        <strain evidence="1 2">MCA 2952</strain>
    </source>
</reference>
<sequence>MIVAERAGAIQQLEDDMARRAEIFSGIDSVVVGDVWYLRVPFTFDTSGTTARIGQLKYKKVRRPNDFLPTEEQELAGLEAKLAHRSSLDFIRDVFEADYFARSQEQEKAYALLERKSVFHTAIEACPAPGSIYN</sequence>
<dbReference type="EMBL" id="LATX01002284">
    <property type="protein sequence ID" value="KTB31893.1"/>
    <property type="molecule type" value="Genomic_DNA"/>
</dbReference>
<comment type="caution">
    <text evidence="1">The sequence shown here is derived from an EMBL/GenBank/DDBJ whole genome shotgun (WGS) entry which is preliminary data.</text>
</comment>
<dbReference type="AlphaFoldDB" id="A0A0W0F6F9"/>
<gene>
    <name evidence="1" type="ORF">WG66_15532</name>
</gene>
<evidence type="ECO:0000313" key="2">
    <source>
        <dbReference type="Proteomes" id="UP000054988"/>
    </source>
</evidence>